<evidence type="ECO:0000313" key="4">
    <source>
        <dbReference type="Proteomes" id="UP000543224"/>
    </source>
</evidence>
<evidence type="ECO:0000313" key="6">
    <source>
        <dbReference type="Proteomes" id="UP000591948"/>
    </source>
</evidence>
<accession>A0A6V8P4V0</accession>
<comment type="caution">
    <text evidence="2">The sequence shown here is derived from an EMBL/GenBank/DDBJ whole genome shotgun (WGS) entry which is preliminary data.</text>
</comment>
<evidence type="ECO:0000313" key="1">
    <source>
        <dbReference type="EMBL" id="GFP26453.1"/>
    </source>
</evidence>
<sequence>MIVVSDSSPRISLAKIKQFSLLKHLFDAIFVPEAVYNEVVVPERILPGSKEIDEVHWIKKRKIANYQSREGLS</sequence>
<proteinExistence type="predicted"/>
<evidence type="ECO:0000313" key="2">
    <source>
        <dbReference type="EMBL" id="GFP26614.1"/>
    </source>
</evidence>
<gene>
    <name evidence="1" type="ORF">HKBW3S25_01946</name>
    <name evidence="2" type="ORF">HKBW3S33_00029</name>
    <name evidence="3" type="ORF">HKBW3S43_01015</name>
</gene>
<protein>
    <submittedName>
        <fullName evidence="2">Uncharacterized protein</fullName>
    </submittedName>
</protein>
<evidence type="ECO:0000313" key="5">
    <source>
        <dbReference type="Proteomes" id="UP000576480"/>
    </source>
</evidence>
<keyword evidence="6" id="KW-1185">Reference proteome</keyword>
<dbReference type="InterPro" id="IPR021799">
    <property type="entry name" value="PIN-like_prokaryotic"/>
</dbReference>
<dbReference type="AlphaFoldDB" id="A0A6V8P4V0"/>
<dbReference type="EMBL" id="BLRX01000621">
    <property type="protein sequence ID" value="GFP26453.1"/>
    <property type="molecule type" value="Genomic_DNA"/>
</dbReference>
<reference evidence="4 5" key="1">
    <citation type="journal article" date="2020" name="Front. Microbiol.">
        <title>Single-cell genomics of novel Actinobacteria with the Wood-Ljungdahl pathway discovered in a serpentinizing system.</title>
        <authorList>
            <person name="Merino N."/>
            <person name="Kawai M."/>
            <person name="Boyd E.S."/>
            <person name="Colman D.R."/>
            <person name="McGlynn S.E."/>
            <person name="Nealson K.H."/>
            <person name="Kurokawa K."/>
            <person name="Hongoh Y."/>
        </authorList>
    </citation>
    <scope>NUCLEOTIDE SEQUENCE [LARGE SCALE GENOMIC DNA]</scope>
    <source>
        <strain evidence="1 4">S25</strain>
        <strain evidence="2 6">S33</strain>
        <strain evidence="3 5">S43</strain>
    </source>
</reference>
<dbReference type="PANTHER" id="PTHR39550">
    <property type="entry name" value="SLL0658 PROTEIN"/>
    <property type="match status" value="1"/>
</dbReference>
<evidence type="ECO:0000313" key="3">
    <source>
        <dbReference type="EMBL" id="GFP35223.1"/>
    </source>
</evidence>
<dbReference type="Proteomes" id="UP000591948">
    <property type="component" value="Unassembled WGS sequence"/>
</dbReference>
<name>A0A6V8P4V0_9ACTN</name>
<organism evidence="2 6">
    <name type="scientific">Candidatus Hakubella thermalkaliphila</name>
    <dbReference type="NCBI Taxonomy" id="2754717"/>
    <lineage>
        <taxon>Bacteria</taxon>
        <taxon>Bacillati</taxon>
        <taxon>Actinomycetota</taxon>
        <taxon>Actinomycetota incertae sedis</taxon>
        <taxon>Candidatus Hakubellales</taxon>
        <taxon>Candidatus Hakubellaceae</taxon>
        <taxon>Candidatus Hakubella</taxon>
    </lineage>
</organism>
<dbReference type="Pfam" id="PF11848">
    <property type="entry name" value="DUF3368"/>
    <property type="match status" value="1"/>
</dbReference>
<dbReference type="Proteomes" id="UP000543224">
    <property type="component" value="Unassembled WGS sequence"/>
</dbReference>
<dbReference type="Proteomes" id="UP000576480">
    <property type="component" value="Unassembled WGS sequence"/>
</dbReference>
<dbReference type="RefSeq" id="WP_176229859.1">
    <property type="nucleotide sequence ID" value="NZ_BLRY01000001.1"/>
</dbReference>
<dbReference type="PANTHER" id="PTHR39550:SF1">
    <property type="entry name" value="SLL0658 PROTEIN"/>
    <property type="match status" value="1"/>
</dbReference>
<dbReference type="EMBL" id="BLRY01000001">
    <property type="protein sequence ID" value="GFP26614.1"/>
    <property type="molecule type" value="Genomic_DNA"/>
</dbReference>
<dbReference type="EMBL" id="BLSB01000067">
    <property type="protein sequence ID" value="GFP35223.1"/>
    <property type="molecule type" value="Genomic_DNA"/>
</dbReference>